<accession>A0ABM6XMY2</accession>
<keyword evidence="3" id="KW-1185">Reference proteome</keyword>
<evidence type="ECO:0000259" key="1">
    <source>
        <dbReference type="Pfam" id="PF01381"/>
    </source>
</evidence>
<dbReference type="Proteomes" id="UP000260457">
    <property type="component" value="Chromosome"/>
</dbReference>
<organism evidence="2 3">
    <name type="scientific">Peribacillus butanolivorans</name>
    <dbReference type="NCBI Taxonomy" id="421767"/>
    <lineage>
        <taxon>Bacteria</taxon>
        <taxon>Bacillati</taxon>
        <taxon>Bacillota</taxon>
        <taxon>Bacilli</taxon>
        <taxon>Bacillales</taxon>
        <taxon>Bacillaceae</taxon>
        <taxon>Peribacillus</taxon>
    </lineage>
</organism>
<reference evidence="2 3" key="1">
    <citation type="submission" date="2018-07" db="EMBL/GenBank/DDBJ databases">
        <title>The molecular basis for the intramolecular migration of carboxyl group in the catabolism of para-hydroxybenzoate via gentisate.</title>
        <authorList>
            <person name="Zhao H."/>
            <person name="Xu Y."/>
            <person name="Lin S."/>
            <person name="Spain J.C."/>
            <person name="Zhou N.-Y."/>
        </authorList>
    </citation>
    <scope>NUCLEOTIDE SEQUENCE [LARGE SCALE GENOMIC DNA]</scope>
    <source>
        <strain evidence="2 3">PHB-7a</strain>
    </source>
</reference>
<proteinExistence type="predicted"/>
<name>A0ABM6XMY2_9BACI</name>
<protein>
    <submittedName>
        <fullName evidence="2">Helix-turn-helix domain-containing protein</fullName>
    </submittedName>
</protein>
<evidence type="ECO:0000313" key="3">
    <source>
        <dbReference type="Proteomes" id="UP000260457"/>
    </source>
</evidence>
<dbReference type="RefSeq" id="WP_116821595.1">
    <property type="nucleotide sequence ID" value="NZ_CP030926.1"/>
</dbReference>
<gene>
    <name evidence="2" type="ORF">DTO10_16900</name>
</gene>
<dbReference type="Gene3D" id="1.10.260.40">
    <property type="entry name" value="lambda repressor-like DNA-binding domains"/>
    <property type="match status" value="1"/>
</dbReference>
<feature type="domain" description="HTH cro/C1-type" evidence="1">
    <location>
        <begin position="15"/>
        <end position="60"/>
    </location>
</feature>
<dbReference type="SUPFAM" id="SSF47413">
    <property type="entry name" value="lambda repressor-like DNA-binding domains"/>
    <property type="match status" value="1"/>
</dbReference>
<sequence>MFGLGKKRTKFGRWLDRQGITQVEIEEKAKLGRATVSRLCNDEEYTPKYSTEVKLRKALDKLGFRLPDDYFDM</sequence>
<dbReference type="Pfam" id="PF01381">
    <property type="entry name" value="HTH_3"/>
    <property type="match status" value="1"/>
</dbReference>
<dbReference type="InterPro" id="IPR001387">
    <property type="entry name" value="Cro/C1-type_HTH"/>
</dbReference>
<dbReference type="InterPro" id="IPR010982">
    <property type="entry name" value="Lambda_DNA-bd_dom_sf"/>
</dbReference>
<dbReference type="EMBL" id="CP030926">
    <property type="protein sequence ID" value="AXN39874.1"/>
    <property type="molecule type" value="Genomic_DNA"/>
</dbReference>
<evidence type="ECO:0000313" key="2">
    <source>
        <dbReference type="EMBL" id="AXN39874.1"/>
    </source>
</evidence>